<evidence type="ECO:0000313" key="1">
    <source>
        <dbReference type="EMBL" id="XAG75032.1"/>
    </source>
</evidence>
<protein>
    <submittedName>
        <fullName evidence="1">Cytochrome bd-I oxidase subunit CydX</fullName>
    </submittedName>
</protein>
<proteinExistence type="predicted"/>
<organism evidence="1">
    <name type="scientific">bacterium 19NY04SH03</name>
    <dbReference type="NCBI Taxonomy" id="2920647"/>
    <lineage>
        <taxon>Bacteria</taxon>
    </lineage>
</organism>
<name>A0AAU6ULW2_UNCXX</name>
<dbReference type="InterPro" id="IPR011724">
    <property type="entry name" value="Cyd_oper_YbgT"/>
</dbReference>
<gene>
    <name evidence="1" type="primary">cydX</name>
    <name evidence="1" type="ORF">MRN42_14925</name>
</gene>
<dbReference type="Pfam" id="PF08173">
    <property type="entry name" value="YbgT_YccB"/>
    <property type="match status" value="1"/>
</dbReference>
<sequence>MWYFIWILGLFLAASFTIWHVVRVEKSDSEIES</sequence>
<dbReference type="NCBIfam" id="TIGR02106">
    <property type="entry name" value="cyd_oper_ybgT"/>
    <property type="match status" value="1"/>
</dbReference>
<dbReference type="AlphaFoldDB" id="A0AAU6ULW2"/>
<dbReference type="EMBL" id="CP095347">
    <property type="protein sequence ID" value="XAG75032.1"/>
    <property type="molecule type" value="Genomic_DNA"/>
</dbReference>
<dbReference type="InterPro" id="IPR012994">
    <property type="entry name" value="YbgT_YccB"/>
</dbReference>
<accession>A0AAU6ULW2</accession>
<reference evidence="1" key="1">
    <citation type="submission" date="2022-03" db="EMBL/GenBank/DDBJ databases">
        <title>Sea Food Isolates.</title>
        <authorList>
            <person name="Li c."/>
        </authorList>
    </citation>
    <scope>NUCLEOTIDE SEQUENCE</scope>
    <source>
        <strain evidence="1">19NY04SH03</strain>
    </source>
</reference>